<organism evidence="6">
    <name type="scientific">Ostreococcus mediterraneus virus 2</name>
    <dbReference type="NCBI Taxonomy" id="2726183"/>
    <lineage>
        <taxon>Viruses</taxon>
        <taxon>Varidnaviria</taxon>
        <taxon>Bamfordvirae</taxon>
        <taxon>Nucleocytoviricota</taxon>
        <taxon>Megaviricetes</taxon>
        <taxon>Algavirales</taxon>
        <taxon>Phycodnaviridae</taxon>
        <taxon>Prasinovirus</taxon>
    </lineage>
</organism>
<keyword evidence="3" id="KW-0946">Virion</keyword>
<dbReference type="InterPro" id="IPR007542">
    <property type="entry name" value="MCP_C"/>
</dbReference>
<comment type="subcellular location">
    <subcellularLocation>
        <location evidence="1">Virion</location>
    </subcellularLocation>
</comment>
<gene>
    <name evidence="6" type="ORF">orf00307</name>
</gene>
<dbReference type="Gene3D" id="2.70.9.20">
    <property type="entry name" value="Major capsid protein Vp54"/>
    <property type="match status" value="1"/>
</dbReference>
<feature type="domain" description="Major capsid protein N-terminal" evidence="5">
    <location>
        <begin position="72"/>
        <end position="213"/>
    </location>
</feature>
<dbReference type="GO" id="GO:0019028">
    <property type="term" value="C:viral capsid"/>
    <property type="evidence" value="ECO:0007669"/>
    <property type="project" value="UniProtKB-KW"/>
</dbReference>
<evidence type="ECO:0000259" key="5">
    <source>
        <dbReference type="Pfam" id="PF16903"/>
    </source>
</evidence>
<reference evidence="6" key="1">
    <citation type="journal article" date="2020" name="Sci. Adv.">
        <title>Virus-host coexistence in phytoplankton through the genomic lens.</title>
        <authorList>
            <person name="Yau S."/>
            <person name="Krasovec M."/>
            <person name="Benites L.F."/>
            <person name="Rombauts S."/>
            <person name="Groussin M."/>
            <person name="Vancaester E."/>
            <person name="Aury J.M."/>
            <person name="Derelle E."/>
            <person name="Desdevises Y."/>
            <person name="Escande M.L."/>
            <person name="Grimsley N."/>
            <person name="Guy J."/>
            <person name="Moreau H."/>
            <person name="Sanchez-Brosseau S."/>
            <person name="van de Peer Y."/>
            <person name="Vandepoele K."/>
            <person name="Gourbiere S."/>
            <person name="Piganeau G."/>
        </authorList>
    </citation>
    <scope>NUCLEOTIDE SEQUENCE</scope>
    <source>
        <strain evidence="6">OmV2</strain>
    </source>
</reference>
<dbReference type="SUPFAM" id="SSF49749">
    <property type="entry name" value="Group II dsDNA viruses VP"/>
    <property type="match status" value="2"/>
</dbReference>
<sequence>MGEAAKISLKAIGKQDTYLLSKDPEESFFNYTTDKRHSDFRKYHRSKNVVKPGNAKPSWPFSETIKVQFNPRNMGDLLSNMYLSITMPGISDGNYADQLGRHILKSVTMYVDDIEVEKIHDDWGIIYDDLYLEVSEKVANRFLVNRNLGFDDAPTSGSVAQYDADLVIPIHFFFSRKFASDEYGTNKPNRPYFPVCSIFRQKIEFEFEFHKQTFFTNTTDTVTLSSFNVVTEEITVNPDERKFLASERQVMITDLVRKHSVAASELNEDVIRNNLIPNIPVKCIHWFLRNTLFENEDDAEGSGSGGEYLYENRFNFSATLDFQGESTTLYPIMKEASFYINGNRLPEVTRTNHEYFKFLIPYQKRLSRPIRNIYTYSFSLNPVNVEPSGNLDFSQIQSDKTNIEVKLDTDSGIDVTTETFSLNMYYTGYQTFVFDRGFMSIAY</sequence>
<name>A0A6H1QWM6_9PHYC</name>
<dbReference type="InterPro" id="IPR016112">
    <property type="entry name" value="VP_dsDNA_II"/>
</dbReference>
<dbReference type="GO" id="GO:0005198">
    <property type="term" value="F:structural molecule activity"/>
    <property type="evidence" value="ECO:0007669"/>
    <property type="project" value="InterPro"/>
</dbReference>
<protein>
    <submittedName>
        <fullName evidence="6">Large eukaryotic DNA virus major capsid protein</fullName>
    </submittedName>
</protein>
<accession>A0A6H1QWM6</accession>
<evidence type="ECO:0000256" key="2">
    <source>
        <dbReference type="ARBA" id="ARBA00022561"/>
    </source>
</evidence>
<evidence type="ECO:0000259" key="4">
    <source>
        <dbReference type="Pfam" id="PF04451"/>
    </source>
</evidence>
<dbReference type="InterPro" id="IPR031654">
    <property type="entry name" value="Capsid_N"/>
</dbReference>
<dbReference type="Pfam" id="PF16903">
    <property type="entry name" value="Capsid_N"/>
    <property type="match status" value="1"/>
</dbReference>
<feature type="domain" description="Major capsid protein C-terminal" evidence="4">
    <location>
        <begin position="241"/>
        <end position="434"/>
    </location>
</feature>
<keyword evidence="2" id="KW-0167">Capsid protein</keyword>
<evidence type="ECO:0000313" key="6">
    <source>
        <dbReference type="EMBL" id="QIZ31262.1"/>
    </source>
</evidence>
<dbReference type="Gene3D" id="2.70.9.10">
    <property type="entry name" value="Adenovirus Type 2 Hexon, domain 4"/>
    <property type="match status" value="1"/>
</dbReference>
<dbReference type="EMBL" id="MN688676">
    <property type="protein sequence ID" value="QIZ31262.1"/>
    <property type="molecule type" value="Genomic_DNA"/>
</dbReference>
<dbReference type="Pfam" id="PF04451">
    <property type="entry name" value="Capsid_NCLDV"/>
    <property type="match status" value="1"/>
</dbReference>
<evidence type="ECO:0000256" key="3">
    <source>
        <dbReference type="ARBA" id="ARBA00022844"/>
    </source>
</evidence>
<dbReference type="InterPro" id="IPR038519">
    <property type="entry name" value="MCP_C_sf"/>
</dbReference>
<proteinExistence type="predicted"/>
<evidence type="ECO:0000256" key="1">
    <source>
        <dbReference type="ARBA" id="ARBA00004328"/>
    </source>
</evidence>